<evidence type="ECO:0000256" key="5">
    <source>
        <dbReference type="ARBA" id="ARBA00022741"/>
    </source>
</evidence>
<dbReference type="PROSITE" id="PS01047">
    <property type="entry name" value="HMA_1"/>
    <property type="match status" value="1"/>
</dbReference>
<feature type="transmembrane region" description="Helical" evidence="10">
    <location>
        <begin position="163"/>
        <end position="186"/>
    </location>
</feature>
<dbReference type="PROSITE" id="PS00154">
    <property type="entry name" value="ATPASE_E1_E2"/>
    <property type="match status" value="1"/>
</dbReference>
<evidence type="ECO:0000256" key="1">
    <source>
        <dbReference type="ARBA" id="ARBA00004651"/>
    </source>
</evidence>
<dbReference type="InterPro" id="IPR036163">
    <property type="entry name" value="HMA_dom_sf"/>
</dbReference>
<evidence type="ECO:0000256" key="8">
    <source>
        <dbReference type="ARBA" id="ARBA00022989"/>
    </source>
</evidence>
<dbReference type="InterPro" id="IPR036412">
    <property type="entry name" value="HAD-like_sf"/>
</dbReference>
<feature type="transmembrane region" description="Helical" evidence="10">
    <location>
        <begin position="125"/>
        <end position="143"/>
    </location>
</feature>
<feature type="domain" description="HMA" evidence="11">
    <location>
        <begin position="9"/>
        <end position="73"/>
    </location>
</feature>
<dbReference type="CDD" id="cd02094">
    <property type="entry name" value="P-type_ATPase_Cu-like"/>
    <property type="match status" value="1"/>
</dbReference>
<keyword evidence="7" id="KW-1278">Translocase</keyword>
<keyword evidence="3 10" id="KW-0812">Transmembrane</keyword>
<keyword evidence="10" id="KW-1003">Cell membrane</keyword>
<keyword evidence="6 10" id="KW-0067">ATP-binding</keyword>
<evidence type="ECO:0000256" key="3">
    <source>
        <dbReference type="ARBA" id="ARBA00022692"/>
    </source>
</evidence>
<dbReference type="InterPro" id="IPR044492">
    <property type="entry name" value="P_typ_ATPase_HD_dom"/>
</dbReference>
<feature type="transmembrane region" description="Helical" evidence="10">
    <location>
        <begin position="358"/>
        <end position="378"/>
    </location>
</feature>
<dbReference type="InterPro" id="IPR001757">
    <property type="entry name" value="P_typ_ATPase"/>
</dbReference>
<evidence type="ECO:0000256" key="9">
    <source>
        <dbReference type="ARBA" id="ARBA00023136"/>
    </source>
</evidence>
<comment type="similarity">
    <text evidence="2 10">Belongs to the cation transport ATPase (P-type) (TC 3.A.3) family. Type IB subfamily.</text>
</comment>
<feature type="transmembrane region" description="Helical" evidence="10">
    <location>
        <begin position="703"/>
        <end position="719"/>
    </location>
</feature>
<dbReference type="PRINTS" id="PR00943">
    <property type="entry name" value="CUATPASE"/>
</dbReference>
<dbReference type="Gene3D" id="3.40.50.1000">
    <property type="entry name" value="HAD superfamily/HAD-like"/>
    <property type="match status" value="1"/>
</dbReference>
<dbReference type="InterPro" id="IPR023299">
    <property type="entry name" value="ATPase_P-typ_cyto_dom_N"/>
</dbReference>
<feature type="transmembrane region" description="Helical" evidence="10">
    <location>
        <begin position="102"/>
        <end position="119"/>
    </location>
</feature>
<proteinExistence type="inferred from homology"/>
<feature type="transmembrane region" description="Helical" evidence="10">
    <location>
        <begin position="206"/>
        <end position="224"/>
    </location>
</feature>
<evidence type="ECO:0000256" key="2">
    <source>
        <dbReference type="ARBA" id="ARBA00006024"/>
    </source>
</evidence>
<evidence type="ECO:0000259" key="11">
    <source>
        <dbReference type="PROSITE" id="PS50846"/>
    </source>
</evidence>
<evidence type="ECO:0000256" key="10">
    <source>
        <dbReference type="RuleBase" id="RU362081"/>
    </source>
</evidence>
<dbReference type="CDD" id="cd00371">
    <property type="entry name" value="HMA"/>
    <property type="match status" value="1"/>
</dbReference>
<dbReference type="SUPFAM" id="SSF81653">
    <property type="entry name" value="Calcium ATPase, transduction domain A"/>
    <property type="match status" value="1"/>
</dbReference>
<dbReference type="NCBIfam" id="TIGR01511">
    <property type="entry name" value="ATPase-IB1_Cu"/>
    <property type="match status" value="1"/>
</dbReference>
<comment type="caution">
    <text evidence="12">The sequence shown here is derived from an EMBL/GenBank/DDBJ whole genome shotgun (WGS) entry which is preliminary data.</text>
</comment>
<organism evidence="12 13">
    <name type="scientific">Streptomyces salyersiae</name>
    <dbReference type="NCBI Taxonomy" id="3075530"/>
    <lineage>
        <taxon>Bacteria</taxon>
        <taxon>Bacillati</taxon>
        <taxon>Actinomycetota</taxon>
        <taxon>Actinomycetes</taxon>
        <taxon>Kitasatosporales</taxon>
        <taxon>Streptomycetaceae</taxon>
        <taxon>Streptomyces</taxon>
    </lineage>
</organism>
<dbReference type="NCBIfam" id="TIGR01525">
    <property type="entry name" value="ATPase-IB_hvy"/>
    <property type="match status" value="1"/>
</dbReference>
<dbReference type="PRINTS" id="PR00119">
    <property type="entry name" value="CATATPASE"/>
</dbReference>
<evidence type="ECO:0000313" key="13">
    <source>
        <dbReference type="Proteomes" id="UP001183777"/>
    </source>
</evidence>
<dbReference type="PANTHER" id="PTHR43520">
    <property type="entry name" value="ATP7, ISOFORM B"/>
    <property type="match status" value="1"/>
</dbReference>
<name>A0ABU2RED6_9ACTN</name>
<dbReference type="SUPFAM" id="SSF81665">
    <property type="entry name" value="Calcium ATPase, transmembrane domain M"/>
    <property type="match status" value="1"/>
</dbReference>
<evidence type="ECO:0000313" key="12">
    <source>
        <dbReference type="EMBL" id="MDT0427237.1"/>
    </source>
</evidence>
<dbReference type="InterPro" id="IPR023214">
    <property type="entry name" value="HAD_sf"/>
</dbReference>
<dbReference type="InterPro" id="IPR023298">
    <property type="entry name" value="ATPase_P-typ_TM_dom_sf"/>
</dbReference>
<dbReference type="Pfam" id="PF00122">
    <property type="entry name" value="E1-E2_ATPase"/>
    <property type="match status" value="1"/>
</dbReference>
<keyword evidence="13" id="KW-1185">Reference proteome</keyword>
<gene>
    <name evidence="12" type="ORF">RM649_06200</name>
</gene>
<keyword evidence="5 10" id="KW-0547">Nucleotide-binding</keyword>
<dbReference type="SFLD" id="SFLDS00003">
    <property type="entry name" value="Haloacid_Dehalogenase"/>
    <property type="match status" value="1"/>
</dbReference>
<comment type="subcellular location">
    <subcellularLocation>
        <location evidence="1">Cell membrane</location>
        <topology evidence="1">Multi-pass membrane protein</topology>
    </subcellularLocation>
</comment>
<feature type="transmembrane region" description="Helical" evidence="10">
    <location>
        <begin position="725"/>
        <end position="743"/>
    </location>
</feature>
<dbReference type="InterPro" id="IPR018303">
    <property type="entry name" value="ATPase_P-typ_P_site"/>
</dbReference>
<protein>
    <submittedName>
        <fullName evidence="12">Heavy metal translocating P-type ATPase</fullName>
    </submittedName>
</protein>
<dbReference type="Gene3D" id="3.40.1110.10">
    <property type="entry name" value="Calcium-transporting ATPase, cytoplasmic domain N"/>
    <property type="match status" value="1"/>
</dbReference>
<dbReference type="PANTHER" id="PTHR43520:SF8">
    <property type="entry name" value="P-TYPE CU(+) TRANSPORTER"/>
    <property type="match status" value="1"/>
</dbReference>
<dbReference type="SUPFAM" id="SSF56784">
    <property type="entry name" value="HAD-like"/>
    <property type="match status" value="1"/>
</dbReference>
<dbReference type="InterPro" id="IPR017969">
    <property type="entry name" value="Heavy-metal-associated_CS"/>
</dbReference>
<dbReference type="InterPro" id="IPR006121">
    <property type="entry name" value="HMA_dom"/>
</dbReference>
<dbReference type="Gene3D" id="3.30.70.100">
    <property type="match status" value="1"/>
</dbReference>
<dbReference type="PROSITE" id="PS50846">
    <property type="entry name" value="HMA_2"/>
    <property type="match status" value="1"/>
</dbReference>
<evidence type="ECO:0000256" key="7">
    <source>
        <dbReference type="ARBA" id="ARBA00022967"/>
    </source>
</evidence>
<dbReference type="InterPro" id="IPR027256">
    <property type="entry name" value="P-typ_ATPase_IB"/>
</dbReference>
<keyword evidence="4 10" id="KW-0479">Metal-binding</keyword>
<dbReference type="RefSeq" id="WP_061441641.1">
    <property type="nucleotide sequence ID" value="NZ_JAVREX010000002.1"/>
</dbReference>
<accession>A0ABU2RED6</accession>
<sequence length="752" mass="77539">MATTVPDTAEVELAIGGMTCASCAARIEKKLNRMEGVTATVNYATEKARVSFTDGVSVPELIATVEATGYTAREPEPVRADEAPGAAGAEETDGLRPLRQRLVTAVLLAVPVIAMAMVPALQFEYWQWLSLTLAAPVVTYAAWPFHRAAFTNARHGAATMDTLISVGTSAAFLWSLWALFLGSAGTPGMTHPFELTIARGDGSGNIYLEAAAGVTAFILAGRYFEARSKRKAGAALKALLELGAKDVTVLREGREELIPVGELKVGDRFLVRPGEKVATDGTVVEGASAVDASMLTGESVPVEVGVGDAVTGATLNAGGRLVVEATRVGADTQLARMARLVEDAQNGKAAAQRLADRISGIFVPVVIALALGTLGFWLGNGAGITAAFTAAVAVLIIACPCALGLATPTALMVGTGRGAQLGILIKGPEVLESTRRVDTIVLDKTGTVTTGRMTLLAVHTAAGTEETEVLRLAGALEHSSEHPIAQAVATGAADRVGTLPAPEDFANVPGLGVQGVVDGHAVLVGREQLLAEWAMELPVGLARAKADAETAGRTAIAVAWDGEARAVLEVADAVKDTSAEAITRLRALGLTPVLLTGDNQAVAASVAREVGIDPEHVIAEVMPEDKVDVVKRLQDEGRSVAMVGDGVNDAAALAQADLGLAMGTGTDAAIEAGDLTLVRGDLRAAADAIRLARKTLGTIRSNLFWAFAYNIAALPLAAAGLLNPMIAGAAMAFSSVFVVGNSLRLRGFRAAD</sequence>
<keyword evidence="8 10" id="KW-1133">Transmembrane helix</keyword>
<dbReference type="InterPro" id="IPR059000">
    <property type="entry name" value="ATPase_P-type_domA"/>
</dbReference>
<dbReference type="Proteomes" id="UP001183777">
    <property type="component" value="Unassembled WGS sequence"/>
</dbReference>
<feature type="transmembrane region" description="Helical" evidence="10">
    <location>
        <begin position="384"/>
        <end position="407"/>
    </location>
</feature>
<evidence type="ECO:0000256" key="4">
    <source>
        <dbReference type="ARBA" id="ARBA00022723"/>
    </source>
</evidence>
<dbReference type="EMBL" id="JAVREX010000002">
    <property type="protein sequence ID" value="MDT0427237.1"/>
    <property type="molecule type" value="Genomic_DNA"/>
</dbReference>
<evidence type="ECO:0000256" key="6">
    <source>
        <dbReference type="ARBA" id="ARBA00022840"/>
    </source>
</evidence>
<dbReference type="Pfam" id="PF00403">
    <property type="entry name" value="HMA"/>
    <property type="match status" value="1"/>
</dbReference>
<dbReference type="SUPFAM" id="SSF55008">
    <property type="entry name" value="HMA, heavy metal-associated domain"/>
    <property type="match status" value="1"/>
</dbReference>
<reference evidence="13" key="1">
    <citation type="submission" date="2023-07" db="EMBL/GenBank/DDBJ databases">
        <title>30 novel species of actinomycetes from the DSMZ collection.</title>
        <authorList>
            <person name="Nouioui I."/>
        </authorList>
    </citation>
    <scope>NUCLEOTIDE SEQUENCE [LARGE SCALE GENOMIC DNA]</scope>
    <source>
        <strain evidence="13">DSM 41770</strain>
    </source>
</reference>
<dbReference type="Pfam" id="PF00702">
    <property type="entry name" value="Hydrolase"/>
    <property type="match status" value="1"/>
</dbReference>
<dbReference type="Gene3D" id="2.70.150.10">
    <property type="entry name" value="Calcium-transporting ATPase, cytoplasmic transduction domain A"/>
    <property type="match status" value="1"/>
</dbReference>
<dbReference type="SFLD" id="SFLDG00002">
    <property type="entry name" value="C1.7:_P-type_atpase_like"/>
    <property type="match status" value="1"/>
</dbReference>
<dbReference type="NCBIfam" id="TIGR01494">
    <property type="entry name" value="ATPase_P-type"/>
    <property type="match status" value="1"/>
</dbReference>
<dbReference type="InterPro" id="IPR008250">
    <property type="entry name" value="ATPase_P-typ_transduc_dom_A_sf"/>
</dbReference>
<dbReference type="SFLD" id="SFLDF00027">
    <property type="entry name" value="p-type_atpase"/>
    <property type="match status" value="1"/>
</dbReference>
<keyword evidence="9 10" id="KW-0472">Membrane</keyword>